<dbReference type="EMBL" id="CACVBM020001507">
    <property type="protein sequence ID" value="CAA7052780.1"/>
    <property type="molecule type" value="Genomic_DNA"/>
</dbReference>
<proteinExistence type="predicted"/>
<accession>A0A6D2KLJ5</accession>
<comment type="caution">
    <text evidence="2">The sequence shown here is derived from an EMBL/GenBank/DDBJ whole genome shotgun (WGS) entry which is preliminary data.</text>
</comment>
<evidence type="ECO:0000313" key="3">
    <source>
        <dbReference type="Proteomes" id="UP000467841"/>
    </source>
</evidence>
<dbReference type="Proteomes" id="UP000467841">
    <property type="component" value="Unassembled WGS sequence"/>
</dbReference>
<feature type="compositionally biased region" description="Polar residues" evidence="1">
    <location>
        <begin position="159"/>
        <end position="170"/>
    </location>
</feature>
<dbReference type="AlphaFoldDB" id="A0A6D2KLJ5"/>
<evidence type="ECO:0000256" key="1">
    <source>
        <dbReference type="SAM" id="MobiDB-lite"/>
    </source>
</evidence>
<evidence type="ECO:0000313" key="2">
    <source>
        <dbReference type="EMBL" id="CAA7052780.1"/>
    </source>
</evidence>
<sequence>MQNRWFANGRAPTLNHAPPAPGEDLLPPPLVPPYPPDPTSLSISHFPPLSVPNPKKPRSPPQTPLSKKPVEKSFGLVKTATTAADKAQSTKNSAAMTSTGNAVPPKPQITVHGSKPKREKPTTEIAEVTQLSPPDVEMPQVDTDPPTSTSSPSPDVDSENTVPKTLTQEKAYTIIPPKSCSPIETNKAGNLSNLN</sequence>
<keyword evidence="3" id="KW-1185">Reference proteome</keyword>
<reference evidence="2" key="1">
    <citation type="submission" date="2020-01" db="EMBL/GenBank/DDBJ databases">
        <authorList>
            <person name="Mishra B."/>
        </authorList>
    </citation>
    <scope>NUCLEOTIDE SEQUENCE [LARGE SCALE GENOMIC DNA]</scope>
</reference>
<feature type="compositionally biased region" description="Polar residues" evidence="1">
    <location>
        <begin position="79"/>
        <end position="101"/>
    </location>
</feature>
<protein>
    <submittedName>
        <fullName evidence="2">Uncharacterized protein</fullName>
    </submittedName>
</protein>
<name>A0A6D2KLJ5_9BRAS</name>
<feature type="compositionally biased region" description="Pro residues" evidence="1">
    <location>
        <begin position="18"/>
        <end position="38"/>
    </location>
</feature>
<gene>
    <name evidence="2" type="ORF">MERR_LOCUS40015</name>
</gene>
<feature type="region of interest" description="Disordered" evidence="1">
    <location>
        <begin position="1"/>
        <end position="195"/>
    </location>
</feature>
<organism evidence="2 3">
    <name type="scientific">Microthlaspi erraticum</name>
    <dbReference type="NCBI Taxonomy" id="1685480"/>
    <lineage>
        <taxon>Eukaryota</taxon>
        <taxon>Viridiplantae</taxon>
        <taxon>Streptophyta</taxon>
        <taxon>Embryophyta</taxon>
        <taxon>Tracheophyta</taxon>
        <taxon>Spermatophyta</taxon>
        <taxon>Magnoliopsida</taxon>
        <taxon>eudicotyledons</taxon>
        <taxon>Gunneridae</taxon>
        <taxon>Pentapetalae</taxon>
        <taxon>rosids</taxon>
        <taxon>malvids</taxon>
        <taxon>Brassicales</taxon>
        <taxon>Brassicaceae</taxon>
        <taxon>Coluteocarpeae</taxon>
        <taxon>Microthlaspi</taxon>
    </lineage>
</organism>
<feature type="compositionally biased region" description="Low complexity" evidence="1">
    <location>
        <begin position="141"/>
        <end position="155"/>
    </location>
</feature>
<feature type="compositionally biased region" description="Polar residues" evidence="1">
    <location>
        <begin position="182"/>
        <end position="195"/>
    </location>
</feature>